<dbReference type="CDD" id="cd00756">
    <property type="entry name" value="MoaE"/>
    <property type="match status" value="1"/>
</dbReference>
<dbReference type="Gene3D" id="3.90.1170.40">
    <property type="entry name" value="Molybdopterin biosynthesis MoaE subunit"/>
    <property type="match status" value="1"/>
</dbReference>
<dbReference type="EMBL" id="JBBNAG010000016">
    <property type="protein sequence ID" value="KAK9081103.1"/>
    <property type="molecule type" value="Genomic_DNA"/>
</dbReference>
<dbReference type="Proteomes" id="UP001419268">
    <property type="component" value="Unassembled WGS sequence"/>
</dbReference>
<name>A0AAP0HAH8_9MAGN</name>
<comment type="caution">
    <text evidence="1">The sequence shown here is derived from an EMBL/GenBank/DDBJ whole genome shotgun (WGS) entry which is preliminary data.</text>
</comment>
<dbReference type="Pfam" id="PF02391">
    <property type="entry name" value="MoaE"/>
    <property type="match status" value="1"/>
</dbReference>
<sequence length="144" mass="15954">MAARKVGSICESARSRWDVCSVAVAHRPRSVGVGEISVFVAVSSVHIGESLDACSYLIDEIKGSVPIWKKEVYGDGGCGKRLGTHEYGRWTKNVWGMGKKNGAYAYSKDDHAHLFRKKVVPTRREKRRSATLLISTKKAKEMKS</sequence>
<organism evidence="1 2">
    <name type="scientific">Stephania cephalantha</name>
    <dbReference type="NCBI Taxonomy" id="152367"/>
    <lineage>
        <taxon>Eukaryota</taxon>
        <taxon>Viridiplantae</taxon>
        <taxon>Streptophyta</taxon>
        <taxon>Embryophyta</taxon>
        <taxon>Tracheophyta</taxon>
        <taxon>Spermatophyta</taxon>
        <taxon>Magnoliopsida</taxon>
        <taxon>Ranunculales</taxon>
        <taxon>Menispermaceae</taxon>
        <taxon>Menispermoideae</taxon>
        <taxon>Cissampelideae</taxon>
        <taxon>Stephania</taxon>
    </lineage>
</organism>
<evidence type="ECO:0000313" key="2">
    <source>
        <dbReference type="Proteomes" id="UP001419268"/>
    </source>
</evidence>
<dbReference type="GO" id="GO:0006777">
    <property type="term" value="P:Mo-molybdopterin cofactor biosynthetic process"/>
    <property type="evidence" value="ECO:0007669"/>
    <property type="project" value="InterPro"/>
</dbReference>
<evidence type="ECO:0000313" key="1">
    <source>
        <dbReference type="EMBL" id="KAK9081103.1"/>
    </source>
</evidence>
<keyword evidence="2" id="KW-1185">Reference proteome</keyword>
<gene>
    <name evidence="1" type="ORF">Scep_031078</name>
</gene>
<protein>
    <submittedName>
        <fullName evidence="1">Uncharacterized protein</fullName>
    </submittedName>
</protein>
<dbReference type="AlphaFoldDB" id="A0AAP0HAH8"/>
<accession>A0AAP0HAH8</accession>
<dbReference type="InterPro" id="IPR036563">
    <property type="entry name" value="MoaE_sf"/>
</dbReference>
<dbReference type="InterPro" id="IPR003448">
    <property type="entry name" value="Mopterin_biosynth_MoaE"/>
</dbReference>
<reference evidence="1 2" key="1">
    <citation type="submission" date="2024-01" db="EMBL/GenBank/DDBJ databases">
        <title>Genome assemblies of Stephania.</title>
        <authorList>
            <person name="Yang L."/>
        </authorList>
    </citation>
    <scope>NUCLEOTIDE SEQUENCE [LARGE SCALE GENOMIC DNA]</scope>
    <source>
        <strain evidence="1">JXDWG</strain>
        <tissue evidence="1">Leaf</tissue>
    </source>
</reference>
<proteinExistence type="predicted"/>
<dbReference type="SUPFAM" id="SSF54690">
    <property type="entry name" value="Molybdopterin synthase subunit MoaE"/>
    <property type="match status" value="1"/>
</dbReference>
<dbReference type="PANTHER" id="PTHR23404">
    <property type="entry name" value="MOLYBDOPTERIN SYNTHASE RELATED"/>
    <property type="match status" value="1"/>
</dbReference>